<proteinExistence type="predicted"/>
<dbReference type="EMBL" id="BSYO01000003">
    <property type="protein sequence ID" value="GMH02580.1"/>
    <property type="molecule type" value="Genomic_DNA"/>
</dbReference>
<evidence type="ECO:0000313" key="3">
    <source>
        <dbReference type="Proteomes" id="UP001279734"/>
    </source>
</evidence>
<gene>
    <name evidence="2" type="ORF">Nepgr_004419</name>
</gene>
<protein>
    <submittedName>
        <fullName evidence="2">Uncharacterized protein</fullName>
    </submittedName>
</protein>
<feature type="region of interest" description="Disordered" evidence="1">
    <location>
        <begin position="31"/>
        <end position="88"/>
    </location>
</feature>
<keyword evidence="3" id="KW-1185">Reference proteome</keyword>
<evidence type="ECO:0000313" key="2">
    <source>
        <dbReference type="EMBL" id="GMH02580.1"/>
    </source>
</evidence>
<comment type="caution">
    <text evidence="2">The sequence shown here is derived from an EMBL/GenBank/DDBJ whole genome shotgun (WGS) entry which is preliminary data.</text>
</comment>
<organism evidence="2 3">
    <name type="scientific">Nepenthes gracilis</name>
    <name type="common">Slender pitcher plant</name>
    <dbReference type="NCBI Taxonomy" id="150966"/>
    <lineage>
        <taxon>Eukaryota</taxon>
        <taxon>Viridiplantae</taxon>
        <taxon>Streptophyta</taxon>
        <taxon>Embryophyta</taxon>
        <taxon>Tracheophyta</taxon>
        <taxon>Spermatophyta</taxon>
        <taxon>Magnoliopsida</taxon>
        <taxon>eudicotyledons</taxon>
        <taxon>Gunneridae</taxon>
        <taxon>Pentapetalae</taxon>
        <taxon>Caryophyllales</taxon>
        <taxon>Nepenthaceae</taxon>
        <taxon>Nepenthes</taxon>
    </lineage>
</organism>
<sequence>MVAALELGWGPWALCVPLKMHDNGERRIEKVEERRGRAKGKPLPSPSPEEKQEIEALLSRRQIQPTTTSTSKSLPQQFPSNKQQNIGG</sequence>
<feature type="compositionally biased region" description="Polar residues" evidence="1">
    <location>
        <begin position="61"/>
        <end position="88"/>
    </location>
</feature>
<reference evidence="2" key="1">
    <citation type="submission" date="2023-05" db="EMBL/GenBank/DDBJ databases">
        <title>Nepenthes gracilis genome sequencing.</title>
        <authorList>
            <person name="Fukushima K."/>
        </authorList>
    </citation>
    <scope>NUCLEOTIDE SEQUENCE</scope>
    <source>
        <strain evidence="2">SING2019-196</strain>
    </source>
</reference>
<accession>A0AAD3XF73</accession>
<evidence type="ECO:0000256" key="1">
    <source>
        <dbReference type="SAM" id="MobiDB-lite"/>
    </source>
</evidence>
<dbReference type="Proteomes" id="UP001279734">
    <property type="component" value="Unassembled WGS sequence"/>
</dbReference>
<name>A0AAD3XF73_NEPGR</name>
<dbReference type="AlphaFoldDB" id="A0AAD3XF73"/>